<proteinExistence type="predicted"/>
<reference evidence="3 4" key="1">
    <citation type="journal article" date="2019" name="Sci. Rep.">
        <title>Orb-weaving spider Araneus ventricosus genome elucidates the spidroin gene catalogue.</title>
        <authorList>
            <person name="Kono N."/>
            <person name="Nakamura H."/>
            <person name="Ohtoshi R."/>
            <person name="Moran D.A.P."/>
            <person name="Shinohara A."/>
            <person name="Yoshida Y."/>
            <person name="Fujiwara M."/>
            <person name="Mori M."/>
            <person name="Tomita M."/>
            <person name="Arakawa K."/>
        </authorList>
    </citation>
    <scope>NUCLEOTIDE SEQUENCE [LARGE SCALE GENOMIC DNA]</scope>
</reference>
<feature type="region of interest" description="Disordered" evidence="1">
    <location>
        <begin position="1"/>
        <end position="35"/>
    </location>
</feature>
<dbReference type="OrthoDB" id="6472231at2759"/>
<organism evidence="3 4">
    <name type="scientific">Araneus ventricosus</name>
    <name type="common">Orbweaver spider</name>
    <name type="synonym">Epeira ventricosa</name>
    <dbReference type="NCBI Taxonomy" id="182803"/>
    <lineage>
        <taxon>Eukaryota</taxon>
        <taxon>Metazoa</taxon>
        <taxon>Ecdysozoa</taxon>
        <taxon>Arthropoda</taxon>
        <taxon>Chelicerata</taxon>
        <taxon>Arachnida</taxon>
        <taxon>Araneae</taxon>
        <taxon>Araneomorphae</taxon>
        <taxon>Entelegynae</taxon>
        <taxon>Araneoidea</taxon>
        <taxon>Araneidae</taxon>
        <taxon>Araneus</taxon>
    </lineage>
</organism>
<comment type="caution">
    <text evidence="3">The sequence shown here is derived from an EMBL/GenBank/DDBJ whole genome shotgun (WGS) entry which is preliminary data.</text>
</comment>
<evidence type="ECO:0000313" key="3">
    <source>
        <dbReference type="EMBL" id="GBN49568.1"/>
    </source>
</evidence>
<accession>A0A4Y2PC56</accession>
<evidence type="ECO:0000313" key="2">
    <source>
        <dbReference type="EMBL" id="GBN49556.1"/>
    </source>
</evidence>
<keyword evidence="4" id="KW-1185">Reference proteome</keyword>
<dbReference type="EMBL" id="BGPR01132665">
    <property type="protein sequence ID" value="GBN49556.1"/>
    <property type="molecule type" value="Genomic_DNA"/>
</dbReference>
<dbReference type="Proteomes" id="UP000499080">
    <property type="component" value="Unassembled WGS sequence"/>
</dbReference>
<evidence type="ECO:0000256" key="1">
    <source>
        <dbReference type="SAM" id="MobiDB-lite"/>
    </source>
</evidence>
<dbReference type="AlphaFoldDB" id="A0A4Y2PC56"/>
<protein>
    <submittedName>
        <fullName evidence="3">Uncharacterized protein</fullName>
    </submittedName>
</protein>
<dbReference type="EMBL" id="BGPR01132669">
    <property type="protein sequence ID" value="GBN49568.1"/>
    <property type="molecule type" value="Genomic_DNA"/>
</dbReference>
<sequence length="69" mass="7810">MNGLSSSAEEDTDKFEMGTYSEAPLKQGVLGRERQELDSPTLGGHLHHHYILCYNLPEKRMEMGCVWQG</sequence>
<gene>
    <name evidence="3" type="ORF">AVEN_108844_1</name>
    <name evidence="2" type="ORF">AVEN_72788_1</name>
</gene>
<evidence type="ECO:0000313" key="4">
    <source>
        <dbReference type="Proteomes" id="UP000499080"/>
    </source>
</evidence>
<name>A0A4Y2PC56_ARAVE</name>